<dbReference type="InterPro" id="IPR011991">
    <property type="entry name" value="ArsR-like_HTH"/>
</dbReference>
<dbReference type="GO" id="GO:0003700">
    <property type="term" value="F:DNA-binding transcription factor activity"/>
    <property type="evidence" value="ECO:0007669"/>
    <property type="project" value="InterPro"/>
</dbReference>
<reference evidence="2" key="2">
    <citation type="submission" date="2021-04" db="EMBL/GenBank/DDBJ databases">
        <authorList>
            <person name="Gilroy R."/>
        </authorList>
    </citation>
    <scope>NUCLEOTIDE SEQUENCE</scope>
    <source>
        <strain evidence="2">ChiBcec8-13705</strain>
    </source>
</reference>
<evidence type="ECO:0000313" key="2">
    <source>
        <dbReference type="EMBL" id="HJB43078.1"/>
    </source>
</evidence>
<dbReference type="SMART" id="SM00418">
    <property type="entry name" value="HTH_ARSR"/>
    <property type="match status" value="1"/>
</dbReference>
<proteinExistence type="predicted"/>
<dbReference type="AlphaFoldDB" id="A0A9D2M8Y7"/>
<sequence>MPQEKQPAFSLNDPDHVLVLTGEAALKIFINPTRMRIVEEMSLHPAPITPKALADRLGLSPSSAKHHLLKLASIGVVLLDHQEMIHGIQASFYRLTDKTISLNAADPAAREFAAIAMRTNAARVQQGLFDSLARWQEAGAQEQDRWGMLDTDGVIHLTKEEAEDLEAAIHAFVAAHTAPRPGTAPIRYNLMAYRARANGDDQDRR</sequence>
<gene>
    <name evidence="2" type="ORF">H9945_11345</name>
</gene>
<dbReference type="EMBL" id="DWYG01000190">
    <property type="protein sequence ID" value="HJB43078.1"/>
    <property type="molecule type" value="Genomic_DNA"/>
</dbReference>
<reference evidence="2" key="1">
    <citation type="journal article" date="2021" name="PeerJ">
        <title>Extensive microbial diversity within the chicken gut microbiome revealed by metagenomics and culture.</title>
        <authorList>
            <person name="Gilroy R."/>
            <person name="Ravi A."/>
            <person name="Getino M."/>
            <person name="Pursley I."/>
            <person name="Horton D.L."/>
            <person name="Alikhan N.F."/>
            <person name="Baker D."/>
            <person name="Gharbi K."/>
            <person name="Hall N."/>
            <person name="Watson M."/>
            <person name="Adriaenssens E.M."/>
            <person name="Foster-Nyarko E."/>
            <person name="Jarju S."/>
            <person name="Secka A."/>
            <person name="Antonio M."/>
            <person name="Oren A."/>
            <person name="Chaudhuri R.R."/>
            <person name="La Ragione R."/>
            <person name="Hildebrand F."/>
            <person name="Pallen M.J."/>
        </authorList>
    </citation>
    <scope>NUCLEOTIDE SEQUENCE</scope>
    <source>
        <strain evidence="2">ChiBcec8-13705</strain>
    </source>
</reference>
<dbReference type="CDD" id="cd00090">
    <property type="entry name" value="HTH_ARSR"/>
    <property type="match status" value="1"/>
</dbReference>
<evidence type="ECO:0000259" key="1">
    <source>
        <dbReference type="SMART" id="SM00418"/>
    </source>
</evidence>
<protein>
    <submittedName>
        <fullName evidence="2">Helix-turn-helix domain-containing protein</fullName>
    </submittedName>
</protein>
<evidence type="ECO:0000313" key="3">
    <source>
        <dbReference type="Proteomes" id="UP000886803"/>
    </source>
</evidence>
<name>A0A9D2M8Y7_9FIRM</name>
<dbReference type="SUPFAM" id="SSF46785">
    <property type="entry name" value="Winged helix' DNA-binding domain"/>
    <property type="match status" value="1"/>
</dbReference>
<comment type="caution">
    <text evidence="2">The sequence shown here is derived from an EMBL/GenBank/DDBJ whole genome shotgun (WGS) entry which is preliminary data.</text>
</comment>
<accession>A0A9D2M8Y7</accession>
<dbReference type="InterPro" id="IPR036390">
    <property type="entry name" value="WH_DNA-bd_sf"/>
</dbReference>
<feature type="domain" description="HTH arsR-type" evidence="1">
    <location>
        <begin position="24"/>
        <end position="111"/>
    </location>
</feature>
<dbReference type="Proteomes" id="UP000886803">
    <property type="component" value="Unassembled WGS sequence"/>
</dbReference>
<dbReference type="InterPro" id="IPR001845">
    <property type="entry name" value="HTH_ArsR_DNA-bd_dom"/>
</dbReference>
<dbReference type="InterPro" id="IPR036388">
    <property type="entry name" value="WH-like_DNA-bd_sf"/>
</dbReference>
<dbReference type="Pfam" id="PF12840">
    <property type="entry name" value="HTH_20"/>
    <property type="match status" value="1"/>
</dbReference>
<organism evidence="2 3">
    <name type="scientific">Candidatus Gemmiger avicola</name>
    <dbReference type="NCBI Taxonomy" id="2838605"/>
    <lineage>
        <taxon>Bacteria</taxon>
        <taxon>Bacillati</taxon>
        <taxon>Bacillota</taxon>
        <taxon>Clostridia</taxon>
        <taxon>Eubacteriales</taxon>
        <taxon>Gemmiger</taxon>
    </lineage>
</organism>
<dbReference type="Gene3D" id="1.10.10.10">
    <property type="entry name" value="Winged helix-like DNA-binding domain superfamily/Winged helix DNA-binding domain"/>
    <property type="match status" value="1"/>
</dbReference>